<comment type="caution">
    <text evidence="1">The sequence shown here is derived from an EMBL/GenBank/DDBJ whole genome shotgun (WGS) entry which is preliminary data.</text>
</comment>
<reference evidence="1 2" key="1">
    <citation type="journal article" date="2018" name="Plant J.">
        <title>Genome sequences of Chlorella sorokiniana UTEX 1602 and Micractinium conductrix SAG 241.80: implications to maltose excretion by a green alga.</title>
        <authorList>
            <person name="Arriola M.B."/>
            <person name="Velmurugan N."/>
            <person name="Zhang Y."/>
            <person name="Plunkett M.H."/>
            <person name="Hondzo H."/>
            <person name="Barney B.M."/>
        </authorList>
    </citation>
    <scope>NUCLEOTIDE SEQUENCE [LARGE SCALE GENOMIC DNA]</scope>
    <source>
        <strain evidence="2">UTEX 1602</strain>
    </source>
</reference>
<proteinExistence type="predicted"/>
<dbReference type="EMBL" id="LHPG02000008">
    <property type="protein sequence ID" value="PRW56881.1"/>
    <property type="molecule type" value="Genomic_DNA"/>
</dbReference>
<dbReference type="OrthoDB" id="506867at2759"/>
<name>A0A2P6TS34_CHLSO</name>
<organism evidence="1 2">
    <name type="scientific">Chlorella sorokiniana</name>
    <name type="common">Freshwater green alga</name>
    <dbReference type="NCBI Taxonomy" id="3076"/>
    <lineage>
        <taxon>Eukaryota</taxon>
        <taxon>Viridiplantae</taxon>
        <taxon>Chlorophyta</taxon>
        <taxon>core chlorophytes</taxon>
        <taxon>Trebouxiophyceae</taxon>
        <taxon>Chlorellales</taxon>
        <taxon>Chlorellaceae</taxon>
        <taxon>Chlorella clade</taxon>
        <taxon>Chlorella</taxon>
    </lineage>
</organism>
<dbReference type="Proteomes" id="UP000239899">
    <property type="component" value="Unassembled WGS sequence"/>
</dbReference>
<dbReference type="AlphaFoldDB" id="A0A2P6TS34"/>
<keyword evidence="2" id="KW-1185">Reference proteome</keyword>
<gene>
    <name evidence="1" type="ORF">C2E21_4544</name>
</gene>
<evidence type="ECO:0000313" key="2">
    <source>
        <dbReference type="Proteomes" id="UP000239899"/>
    </source>
</evidence>
<sequence length="222" mass="24065">MATALQLALQPAAARQVAPARSSTRVVAFVAQPAAARRTLRHSSSGSSSRSTRRGALLVAAAAQAEVGKLISKVEIPAFIPRPDLIDQLVRWASIEIQENGVANCGCPCKVSAFYNDGQLWGFTVSFLKDGESAADVRVAFDDEITMKHEWVGRGAGLLPHGFPVLEGKAEEIKGKHFEIRKVCDRQLTDANRNSIRDFCQLLVAAINKYYAFGSCFVDDST</sequence>
<protein>
    <submittedName>
        <fullName evidence="1">Uncharacterized protein</fullName>
    </submittedName>
</protein>
<evidence type="ECO:0000313" key="1">
    <source>
        <dbReference type="EMBL" id="PRW56881.1"/>
    </source>
</evidence>
<accession>A0A2P6TS34</accession>